<feature type="transmembrane region" description="Helical" evidence="1">
    <location>
        <begin position="34"/>
        <end position="54"/>
    </location>
</feature>
<feature type="transmembrane region" description="Helical" evidence="1">
    <location>
        <begin position="88"/>
        <end position="109"/>
    </location>
</feature>
<protein>
    <recommendedName>
        <fullName evidence="4">Integral membrane protein</fullName>
    </recommendedName>
</protein>
<proteinExistence type="predicted"/>
<sequence>MLGTLTRCLAVYLTVLLALGVAGTMLWPDAPGLTAVRVATLLLLGAVMWTGLLLQSFGAVRPAAVVCASAAVAQSLALLTGLGQPRVVQLVVAGTAAAALAALVCLLLGRATAHR</sequence>
<accession>A0ABU8U9T2</accession>
<feature type="transmembrane region" description="Helical" evidence="1">
    <location>
        <begin position="9"/>
        <end position="28"/>
    </location>
</feature>
<evidence type="ECO:0000313" key="3">
    <source>
        <dbReference type="Proteomes" id="UP001382904"/>
    </source>
</evidence>
<dbReference type="EMBL" id="JBBKAM010000002">
    <property type="protein sequence ID" value="MEJ8644659.1"/>
    <property type="molecule type" value="Genomic_DNA"/>
</dbReference>
<name>A0ABU8U9T2_9ACTN</name>
<reference evidence="2 3" key="1">
    <citation type="submission" date="2024-03" db="EMBL/GenBank/DDBJ databases">
        <title>Novel Streptomyces species of biotechnological and ecological value are a feature of Machair soil.</title>
        <authorList>
            <person name="Prole J.R."/>
            <person name="Goodfellow M."/>
            <person name="Allenby N."/>
            <person name="Ward A.C."/>
        </authorList>
    </citation>
    <scope>NUCLEOTIDE SEQUENCE [LARGE SCALE GENOMIC DNA]</scope>
    <source>
        <strain evidence="2 3">MS1.HAVA.3</strain>
    </source>
</reference>
<keyword evidence="1" id="KW-0812">Transmembrane</keyword>
<dbReference type="Proteomes" id="UP001382904">
    <property type="component" value="Unassembled WGS sequence"/>
</dbReference>
<gene>
    <name evidence="2" type="ORF">WKI68_31930</name>
</gene>
<keyword evidence="1" id="KW-0472">Membrane</keyword>
<evidence type="ECO:0000256" key="1">
    <source>
        <dbReference type="SAM" id="Phobius"/>
    </source>
</evidence>
<keyword evidence="1" id="KW-1133">Transmembrane helix</keyword>
<keyword evidence="3" id="KW-1185">Reference proteome</keyword>
<organism evidence="2 3">
    <name type="scientific">Streptomyces caledonius</name>
    <dbReference type="NCBI Taxonomy" id="3134107"/>
    <lineage>
        <taxon>Bacteria</taxon>
        <taxon>Bacillati</taxon>
        <taxon>Actinomycetota</taxon>
        <taxon>Actinomycetes</taxon>
        <taxon>Kitasatosporales</taxon>
        <taxon>Streptomycetaceae</taxon>
        <taxon>Streptomyces</taxon>
    </lineage>
</organism>
<evidence type="ECO:0008006" key="4">
    <source>
        <dbReference type="Google" id="ProtNLM"/>
    </source>
</evidence>
<feature type="transmembrane region" description="Helical" evidence="1">
    <location>
        <begin position="63"/>
        <end position="82"/>
    </location>
</feature>
<comment type="caution">
    <text evidence="2">The sequence shown here is derived from an EMBL/GenBank/DDBJ whole genome shotgun (WGS) entry which is preliminary data.</text>
</comment>
<evidence type="ECO:0000313" key="2">
    <source>
        <dbReference type="EMBL" id="MEJ8644659.1"/>
    </source>
</evidence>